<dbReference type="GO" id="GO:0005759">
    <property type="term" value="C:mitochondrial matrix"/>
    <property type="evidence" value="ECO:0007669"/>
    <property type="project" value="TreeGrafter"/>
</dbReference>
<dbReference type="GO" id="GO:0003842">
    <property type="term" value="F:L-glutamate gamma-semialdehyde dehydrogenase activity"/>
    <property type="evidence" value="ECO:0007669"/>
    <property type="project" value="UniProtKB-UniRule"/>
</dbReference>
<gene>
    <name evidence="12" type="ORF">GMORB2_7477</name>
</gene>
<evidence type="ECO:0000256" key="4">
    <source>
        <dbReference type="ARBA" id="ARBA00023027"/>
    </source>
</evidence>
<evidence type="ECO:0000256" key="2">
    <source>
        <dbReference type="ARBA" id="ARBA00009986"/>
    </source>
</evidence>
<dbReference type="RefSeq" id="XP_035321137.1">
    <property type="nucleotide sequence ID" value="XM_035469442.1"/>
</dbReference>
<dbReference type="InterPro" id="IPR016161">
    <property type="entry name" value="Ald_DH/histidinol_DH"/>
</dbReference>
<dbReference type="CDD" id="cd07123">
    <property type="entry name" value="ALDH_F4-17_P5CDH"/>
    <property type="match status" value="1"/>
</dbReference>
<feature type="active site" evidence="7">
    <location>
        <position position="326"/>
    </location>
</feature>
<dbReference type="Gene3D" id="3.40.605.10">
    <property type="entry name" value="Aldehyde Dehydrogenase, Chain A, domain 1"/>
    <property type="match status" value="1"/>
</dbReference>
<sequence length="578" mass="63061">MQSLTAARTGLRPQNLLRIAGQRQHRRGVANLATFKTPKVFNEPNHHYAKGSQQREGLDAAIEKYKKLLPLEVPIVVGGEQIRTSALSTQKNPSDHASTVASYHTATPEDVNRAIDAALAARESWASLPFADRAAIFLKAADLISTKYRYDIMAATILGQGKNAWQAEIDAAAETIDFLRFSVAFAEELYAQQPAQNSPTLWNRLEYRPLEGFVYAVSPFNFTAIAGNLTAAPALMGNVVVWKPSDSAVASNWLLYQILLEAGLPKDVIQFVPGNPVEVTREVLAHREFAALHYTGSTAVFRKLYGAIGEGVAEGRYRSYPRIVGETGGKNFHLVHPSADLDNAAVQTVRGAFEYQGQKCSATSRLYVARSVWPAFKEKLAAETEALSQGDPWDHANFSGPVIHEASFAKLSGAIDAAKSDPELTLVAGGSYDRSRGYFVRPTIYETSNPAHPYLSTEFFGPIITAYVYDDAAPNAFEDACDLIDRTSEYGLTGAVFAQDRFALRTAEERLRNAAGNFYLNCKSTGAVVGQQAFGGARASGTDDKAGSINILTRFVNIRAIKEEFLPTTKVTYPSNEV</sequence>
<keyword evidence="5 9" id="KW-0642">Proline metabolism</keyword>
<evidence type="ECO:0000256" key="8">
    <source>
        <dbReference type="RuleBase" id="RU003345"/>
    </source>
</evidence>
<keyword evidence="4 9" id="KW-0520">NAD</keyword>
<dbReference type="Pfam" id="PF00171">
    <property type="entry name" value="Aldedh"/>
    <property type="match status" value="1"/>
</dbReference>
<dbReference type="OrthoDB" id="5322683at2759"/>
<evidence type="ECO:0000313" key="13">
    <source>
        <dbReference type="Proteomes" id="UP000749293"/>
    </source>
</evidence>
<comment type="catalytic activity">
    <reaction evidence="6 9">
        <text>L-glutamate 5-semialdehyde + NAD(+) + H2O = L-glutamate + NADH + 2 H(+)</text>
        <dbReference type="Rhea" id="RHEA:30235"/>
        <dbReference type="ChEBI" id="CHEBI:15377"/>
        <dbReference type="ChEBI" id="CHEBI:15378"/>
        <dbReference type="ChEBI" id="CHEBI:29985"/>
        <dbReference type="ChEBI" id="CHEBI:57540"/>
        <dbReference type="ChEBI" id="CHEBI:57945"/>
        <dbReference type="ChEBI" id="CHEBI:58066"/>
        <dbReference type="EC" id="1.2.1.88"/>
    </reaction>
</comment>
<comment type="caution">
    <text evidence="12">The sequence shown here is derived from an EMBL/GenBank/DDBJ whole genome shotgun (WGS) entry which is preliminary data.</text>
</comment>
<dbReference type="FunFam" id="3.40.309.10:FF:000005">
    <property type="entry name" value="1-pyrroline-5-carboxylate dehydrogenase 1"/>
    <property type="match status" value="1"/>
</dbReference>
<dbReference type="FunFam" id="3.40.605.10:FF:000006">
    <property type="entry name" value="1-pyrroline-5-carboxylate dehydrogenase"/>
    <property type="match status" value="1"/>
</dbReference>
<evidence type="ECO:0000256" key="10">
    <source>
        <dbReference type="RuleBase" id="RU366030"/>
    </source>
</evidence>
<dbReference type="SUPFAM" id="SSF53720">
    <property type="entry name" value="ALDH-like"/>
    <property type="match status" value="1"/>
</dbReference>
<dbReference type="GeneID" id="55973700"/>
<dbReference type="AlphaFoldDB" id="A0A9P4YUW0"/>
<dbReference type="InterPro" id="IPR015590">
    <property type="entry name" value="Aldehyde_DH_dom"/>
</dbReference>
<dbReference type="PROSITE" id="PS00070">
    <property type="entry name" value="ALDEHYDE_DEHYDR_CYS"/>
    <property type="match status" value="1"/>
</dbReference>
<keyword evidence="3 8" id="KW-0560">Oxidoreductase</keyword>
<comment type="similarity">
    <text evidence="2 8">Belongs to the aldehyde dehydrogenase family.</text>
</comment>
<dbReference type="Gene3D" id="3.40.309.10">
    <property type="entry name" value="Aldehyde Dehydrogenase, Chain A, domain 2"/>
    <property type="match status" value="1"/>
</dbReference>
<organism evidence="12 13">
    <name type="scientific">Geosmithia morbida</name>
    <dbReference type="NCBI Taxonomy" id="1094350"/>
    <lineage>
        <taxon>Eukaryota</taxon>
        <taxon>Fungi</taxon>
        <taxon>Dikarya</taxon>
        <taxon>Ascomycota</taxon>
        <taxon>Pezizomycotina</taxon>
        <taxon>Sordariomycetes</taxon>
        <taxon>Hypocreomycetidae</taxon>
        <taxon>Hypocreales</taxon>
        <taxon>Bionectriaceae</taxon>
        <taxon>Geosmithia</taxon>
    </lineage>
</organism>
<evidence type="ECO:0000259" key="11">
    <source>
        <dbReference type="Pfam" id="PF00171"/>
    </source>
</evidence>
<evidence type="ECO:0000256" key="5">
    <source>
        <dbReference type="ARBA" id="ARBA00023062"/>
    </source>
</evidence>
<dbReference type="PANTHER" id="PTHR42862">
    <property type="entry name" value="DELTA-1-PYRROLINE-5-CARBOXYLATE DEHYDROGENASE 1, ISOFORM A-RELATED"/>
    <property type="match status" value="1"/>
</dbReference>
<proteinExistence type="inferred from homology"/>
<evidence type="ECO:0000256" key="7">
    <source>
        <dbReference type="PROSITE-ProRule" id="PRU10007"/>
    </source>
</evidence>
<dbReference type="InterPro" id="IPR005931">
    <property type="entry name" value="P5CDH/ALDH4A1"/>
</dbReference>
<accession>A0A9P4YUW0</accession>
<dbReference type="PROSITE" id="PS00687">
    <property type="entry name" value="ALDEHYDE_DEHYDR_GLU"/>
    <property type="match status" value="1"/>
</dbReference>
<protein>
    <recommendedName>
        <fullName evidence="9 10">Multifunctional fusion protein</fullName>
    </recommendedName>
    <domain>
        <recommendedName>
            <fullName evidence="10">Delta-1-pyrroline-5-carboxylate dehydrogenase</fullName>
            <shortName evidence="10">P5C dehydrogenase</shortName>
        </recommendedName>
        <alternativeName>
            <fullName evidence="9">L-glutamate gamma-semialdehyde dehydrogenase</fullName>
        </alternativeName>
    </domain>
    <domain>
        <recommendedName>
            <fullName evidence="9">L-glutamate gamma-semialdehyde dehydrogenase</fullName>
            <ecNumber evidence="9">1.2.1.88</ecNumber>
        </recommendedName>
    </domain>
</protein>
<dbReference type="InterPro" id="IPR016162">
    <property type="entry name" value="Ald_DH_N"/>
</dbReference>
<evidence type="ECO:0000256" key="1">
    <source>
        <dbReference type="ARBA" id="ARBA00004786"/>
    </source>
</evidence>
<dbReference type="EMBL" id="JAANYQ010000009">
    <property type="protein sequence ID" value="KAF4122485.1"/>
    <property type="molecule type" value="Genomic_DNA"/>
</dbReference>
<dbReference type="GO" id="GO:0010133">
    <property type="term" value="P:L-proline catabolic process to L-glutamate"/>
    <property type="evidence" value="ECO:0007669"/>
    <property type="project" value="UniProtKB-UniRule"/>
</dbReference>
<feature type="domain" description="Aldehyde dehydrogenase" evidence="11">
    <location>
        <begin position="91"/>
        <end position="560"/>
    </location>
</feature>
<dbReference type="Proteomes" id="UP000749293">
    <property type="component" value="Unassembled WGS sequence"/>
</dbReference>
<reference evidence="12" key="1">
    <citation type="submission" date="2020-03" db="EMBL/GenBank/DDBJ databases">
        <title>Site-based positive gene gene selection in Geosmithia morbida across the United States reveals a broad range of putative effectors and factors for local host and environmental adapation.</title>
        <authorList>
            <person name="Onufrak A."/>
            <person name="Murdoch R.W."/>
            <person name="Gazis R."/>
            <person name="Huff M."/>
            <person name="Staton M."/>
            <person name="Klingeman W."/>
            <person name="Hadziabdic D."/>
        </authorList>
    </citation>
    <scope>NUCLEOTIDE SEQUENCE</scope>
    <source>
        <strain evidence="12">1262</strain>
    </source>
</reference>
<name>A0A9P4YUW0_9HYPO</name>
<dbReference type="InterPro" id="IPR050485">
    <property type="entry name" value="Proline_metab_enzyme"/>
</dbReference>
<dbReference type="PANTHER" id="PTHR42862:SF1">
    <property type="entry name" value="DELTA-1-PYRROLINE-5-CARBOXYLATE DEHYDROGENASE 2, ISOFORM A-RELATED"/>
    <property type="match status" value="1"/>
</dbReference>
<dbReference type="InterPro" id="IPR016163">
    <property type="entry name" value="Ald_DH_C"/>
</dbReference>
<dbReference type="EC" id="1.2.1.88" evidence="9"/>
<dbReference type="InterPro" id="IPR029510">
    <property type="entry name" value="Ald_DH_CS_GLU"/>
</dbReference>
<evidence type="ECO:0000256" key="6">
    <source>
        <dbReference type="ARBA" id="ARBA00048142"/>
    </source>
</evidence>
<dbReference type="NCBIfam" id="TIGR01236">
    <property type="entry name" value="D1pyr5carbox1"/>
    <property type="match status" value="1"/>
</dbReference>
<evidence type="ECO:0000313" key="12">
    <source>
        <dbReference type="EMBL" id="KAF4122485.1"/>
    </source>
</evidence>
<keyword evidence="13" id="KW-1185">Reference proteome</keyword>
<evidence type="ECO:0000256" key="9">
    <source>
        <dbReference type="RuleBase" id="RU366016"/>
    </source>
</evidence>
<comment type="pathway">
    <text evidence="1 9">Amino-acid degradation; L-proline degradation into L-glutamate; L-glutamate from L-proline: step 2/2.</text>
</comment>
<dbReference type="InterPro" id="IPR016160">
    <property type="entry name" value="Ald_DH_CS_CYS"/>
</dbReference>
<evidence type="ECO:0000256" key="3">
    <source>
        <dbReference type="ARBA" id="ARBA00023002"/>
    </source>
</evidence>